<evidence type="ECO:0000313" key="2">
    <source>
        <dbReference type="EMBL" id="GII96119.1"/>
    </source>
</evidence>
<accession>A0A919RP90</accession>
<dbReference type="Proteomes" id="UP000606172">
    <property type="component" value="Unassembled WGS sequence"/>
</dbReference>
<dbReference type="SMART" id="SM00347">
    <property type="entry name" value="HTH_MARR"/>
    <property type="match status" value="1"/>
</dbReference>
<dbReference type="Gene3D" id="1.10.10.10">
    <property type="entry name" value="Winged helix-like DNA-binding domain superfamily/Winged helix DNA-binding domain"/>
    <property type="match status" value="1"/>
</dbReference>
<dbReference type="PANTHER" id="PTHR33164">
    <property type="entry name" value="TRANSCRIPTIONAL REGULATOR, MARR FAMILY"/>
    <property type="match status" value="1"/>
</dbReference>
<keyword evidence="3" id="KW-1185">Reference proteome</keyword>
<proteinExistence type="predicted"/>
<dbReference type="Pfam" id="PF12802">
    <property type="entry name" value="MarR_2"/>
    <property type="match status" value="1"/>
</dbReference>
<dbReference type="InterPro" id="IPR039422">
    <property type="entry name" value="MarR/SlyA-like"/>
</dbReference>
<dbReference type="InterPro" id="IPR036388">
    <property type="entry name" value="WH-like_DNA-bd_sf"/>
</dbReference>
<organism evidence="2 3">
    <name type="scientific">Sinosporangium siamense</name>
    <dbReference type="NCBI Taxonomy" id="1367973"/>
    <lineage>
        <taxon>Bacteria</taxon>
        <taxon>Bacillati</taxon>
        <taxon>Actinomycetota</taxon>
        <taxon>Actinomycetes</taxon>
        <taxon>Streptosporangiales</taxon>
        <taxon>Streptosporangiaceae</taxon>
        <taxon>Sinosporangium</taxon>
    </lineage>
</organism>
<protein>
    <recommendedName>
        <fullName evidence="1">HTH marR-type domain-containing protein</fullName>
    </recommendedName>
</protein>
<dbReference type="RefSeq" id="WP_204031146.1">
    <property type="nucleotide sequence ID" value="NZ_BOOW01000042.1"/>
</dbReference>
<dbReference type="PANTHER" id="PTHR33164:SF43">
    <property type="entry name" value="HTH-TYPE TRANSCRIPTIONAL REPRESSOR YETL"/>
    <property type="match status" value="1"/>
</dbReference>
<name>A0A919RP90_9ACTN</name>
<dbReference type="InterPro" id="IPR036390">
    <property type="entry name" value="WH_DNA-bd_sf"/>
</dbReference>
<dbReference type="InterPro" id="IPR000835">
    <property type="entry name" value="HTH_MarR-typ"/>
</dbReference>
<reference evidence="2" key="1">
    <citation type="submission" date="2021-01" db="EMBL/GenBank/DDBJ databases">
        <title>Whole genome shotgun sequence of Sinosporangium siamense NBRC 109515.</title>
        <authorList>
            <person name="Komaki H."/>
            <person name="Tamura T."/>
        </authorList>
    </citation>
    <scope>NUCLEOTIDE SEQUENCE</scope>
    <source>
        <strain evidence="2">NBRC 109515</strain>
    </source>
</reference>
<dbReference type="PROSITE" id="PS50995">
    <property type="entry name" value="HTH_MARR_2"/>
    <property type="match status" value="1"/>
</dbReference>
<evidence type="ECO:0000313" key="3">
    <source>
        <dbReference type="Proteomes" id="UP000606172"/>
    </source>
</evidence>
<dbReference type="AlphaFoldDB" id="A0A919RP90"/>
<comment type="caution">
    <text evidence="2">The sequence shown here is derived from an EMBL/GenBank/DDBJ whole genome shotgun (WGS) entry which is preliminary data.</text>
</comment>
<dbReference type="GO" id="GO:0003700">
    <property type="term" value="F:DNA-binding transcription factor activity"/>
    <property type="evidence" value="ECO:0007669"/>
    <property type="project" value="InterPro"/>
</dbReference>
<dbReference type="GO" id="GO:0006950">
    <property type="term" value="P:response to stress"/>
    <property type="evidence" value="ECO:0007669"/>
    <property type="project" value="TreeGrafter"/>
</dbReference>
<evidence type="ECO:0000259" key="1">
    <source>
        <dbReference type="PROSITE" id="PS50995"/>
    </source>
</evidence>
<feature type="domain" description="HTH marR-type" evidence="1">
    <location>
        <begin position="11"/>
        <end position="145"/>
    </location>
</feature>
<dbReference type="SUPFAM" id="SSF46785">
    <property type="entry name" value="Winged helix' DNA-binding domain"/>
    <property type="match status" value="1"/>
</dbReference>
<gene>
    <name evidence="2" type="ORF">Ssi02_63500</name>
</gene>
<sequence length="145" mass="16309">MESLPPRHLSDHEYTRLLGFRAGLRRFLRWSEERAAEVGLTATQHQLLLAIRGHADPQGPTIKELAAYLCIRHHSTVQLVDRVEQLGLVVRKRGEGKDRRVVRLRLTEHGEDKLSLLSAPHLEELHRLALVAGLSEPVAATAETP</sequence>
<dbReference type="EMBL" id="BOOW01000042">
    <property type="protein sequence ID" value="GII96119.1"/>
    <property type="molecule type" value="Genomic_DNA"/>
</dbReference>